<dbReference type="SUPFAM" id="SSF103473">
    <property type="entry name" value="MFS general substrate transporter"/>
    <property type="match status" value="1"/>
</dbReference>
<feature type="transmembrane region" description="Helical" evidence="8">
    <location>
        <begin position="314"/>
        <end position="333"/>
    </location>
</feature>
<keyword evidence="10" id="KW-1185">Reference proteome</keyword>
<keyword evidence="4" id="KW-1003">Cell membrane</keyword>
<accession>A0A383XR85</accession>
<dbReference type="InterPro" id="IPR018043">
    <property type="entry name" value="Na/Gal_symport_CS"/>
</dbReference>
<feature type="transmembrane region" description="Helical" evidence="8">
    <location>
        <begin position="103"/>
        <end position="124"/>
    </location>
</feature>
<dbReference type="Proteomes" id="UP000251800">
    <property type="component" value="Unassembled WGS sequence"/>
</dbReference>
<evidence type="ECO:0000256" key="2">
    <source>
        <dbReference type="ARBA" id="ARBA00009617"/>
    </source>
</evidence>
<evidence type="ECO:0000256" key="8">
    <source>
        <dbReference type="SAM" id="Phobius"/>
    </source>
</evidence>
<keyword evidence="7 8" id="KW-0472">Membrane</keyword>
<dbReference type="EMBL" id="QEQK01000013">
    <property type="protein sequence ID" value="PWN55139.1"/>
    <property type="molecule type" value="Genomic_DNA"/>
</dbReference>
<dbReference type="PANTHER" id="PTHR11328:SF24">
    <property type="entry name" value="MAJOR FACILITATOR SUPERFAMILY (MFS) PROFILE DOMAIN-CONTAINING PROTEIN"/>
    <property type="match status" value="1"/>
</dbReference>
<evidence type="ECO:0000256" key="7">
    <source>
        <dbReference type="ARBA" id="ARBA00023136"/>
    </source>
</evidence>
<evidence type="ECO:0000256" key="4">
    <source>
        <dbReference type="ARBA" id="ARBA00022475"/>
    </source>
</evidence>
<comment type="subcellular location">
    <subcellularLocation>
        <location evidence="1">Cell membrane</location>
        <topology evidence="1">Multi-pass membrane protein</topology>
    </subcellularLocation>
</comment>
<dbReference type="Gene3D" id="1.20.1250.20">
    <property type="entry name" value="MFS general substrate transporter like domains"/>
    <property type="match status" value="2"/>
</dbReference>
<dbReference type="Pfam" id="PF13347">
    <property type="entry name" value="MFS_2"/>
    <property type="match status" value="1"/>
</dbReference>
<feature type="transmembrane region" description="Helical" evidence="8">
    <location>
        <begin position="145"/>
        <end position="165"/>
    </location>
</feature>
<name>A0A383XR85_9GAMM</name>
<dbReference type="InterPro" id="IPR039672">
    <property type="entry name" value="MFS_2"/>
</dbReference>
<gene>
    <name evidence="9" type="ORF">DEH80_14025</name>
</gene>
<feature type="transmembrane region" description="Helical" evidence="8">
    <location>
        <begin position="260"/>
        <end position="278"/>
    </location>
</feature>
<evidence type="ECO:0000256" key="1">
    <source>
        <dbReference type="ARBA" id="ARBA00004651"/>
    </source>
</evidence>
<reference evidence="9 10" key="1">
    <citation type="submission" date="2018-05" db="EMBL/GenBank/DDBJ databases">
        <title>Abyssibacter profundi OUC007T gen. nov., sp. nov, a marine bacterium isolated from seawater of the Mariana Trench.</title>
        <authorList>
            <person name="Zhou S."/>
        </authorList>
    </citation>
    <scope>NUCLEOTIDE SEQUENCE [LARGE SCALE GENOMIC DNA]</scope>
    <source>
        <strain evidence="9 10">OUC007</strain>
    </source>
</reference>
<comment type="caution">
    <text evidence="9">The sequence shown here is derived from an EMBL/GenBank/DDBJ whole genome shotgun (WGS) entry which is preliminary data.</text>
</comment>
<dbReference type="PANTHER" id="PTHR11328">
    <property type="entry name" value="MAJOR FACILITATOR SUPERFAMILY DOMAIN-CONTAINING PROTEIN"/>
    <property type="match status" value="1"/>
</dbReference>
<feature type="transmembrane region" description="Helical" evidence="8">
    <location>
        <begin position="354"/>
        <end position="380"/>
    </location>
</feature>
<feature type="transmembrane region" description="Helical" evidence="8">
    <location>
        <begin position="38"/>
        <end position="59"/>
    </location>
</feature>
<feature type="transmembrane region" description="Helical" evidence="8">
    <location>
        <begin position="177"/>
        <end position="198"/>
    </location>
</feature>
<evidence type="ECO:0000256" key="3">
    <source>
        <dbReference type="ARBA" id="ARBA00022448"/>
    </source>
</evidence>
<proteinExistence type="inferred from homology"/>
<dbReference type="GO" id="GO:0006814">
    <property type="term" value="P:sodium ion transport"/>
    <property type="evidence" value="ECO:0007669"/>
    <property type="project" value="InterPro"/>
</dbReference>
<feature type="transmembrane region" description="Helical" evidence="8">
    <location>
        <begin position="80"/>
        <end position="97"/>
    </location>
</feature>
<keyword evidence="6 8" id="KW-1133">Transmembrane helix</keyword>
<sequence>MNPMLRRRQLAAYGALGMPLTALLLPLAIFLPPYYAQLPALTTGLVGALLFGARLWDLVTDLGVGWASDRTRSRFGRRRPWIVLGTPVLLVGGWYLFTPPDTATWVYLLGWSLVAYLGWSMIMLPYQTWGAELSTDYDERSRVTAAREIFAVVGTLVAIILPNVWMQQGGDTGDGLVALYVFLLASLPICLLVLLLGVDEPTRHGHAGLDLRGGLALMRNNRPFRRLLFAYLLNGFANALPAVLFVFFVEHRLEASQAEMGMALVVYFLSAVVGLPIWLRVGRHWSKHRLWCASMGWVSVVFAFAPLLGPGDLAGYLVICVLGGACLGVDQAIPASMQADVIDEDTAAGGGGRAGLYFGLWGLATKLAIALGVGIAFPVLDLAGFDAKINNDATALWTLASLYAVLPVAIKLCVIPVVWNFPLSRDRHAQLQARLQAAGTG</sequence>
<dbReference type="RefSeq" id="WP_109721138.1">
    <property type="nucleotide sequence ID" value="NZ_QEQK01000013.1"/>
</dbReference>
<protein>
    <submittedName>
        <fullName evidence="9">MFS transporter</fullName>
    </submittedName>
</protein>
<keyword evidence="5 8" id="KW-0812">Transmembrane</keyword>
<dbReference type="PROSITE" id="PS00872">
    <property type="entry name" value="NA_GALACTOSIDE_SYMP"/>
    <property type="match status" value="1"/>
</dbReference>
<feature type="transmembrane region" description="Helical" evidence="8">
    <location>
        <begin position="290"/>
        <end position="308"/>
    </location>
</feature>
<evidence type="ECO:0000256" key="5">
    <source>
        <dbReference type="ARBA" id="ARBA00022692"/>
    </source>
</evidence>
<dbReference type="GO" id="GO:0015293">
    <property type="term" value="F:symporter activity"/>
    <property type="evidence" value="ECO:0007669"/>
    <property type="project" value="InterPro"/>
</dbReference>
<evidence type="ECO:0000313" key="9">
    <source>
        <dbReference type="EMBL" id="PWN55139.1"/>
    </source>
</evidence>
<dbReference type="InterPro" id="IPR036259">
    <property type="entry name" value="MFS_trans_sf"/>
</dbReference>
<comment type="similarity">
    <text evidence="2">Belongs to the sodium:galactoside symporter (TC 2.A.2) family.</text>
</comment>
<keyword evidence="3" id="KW-0813">Transport</keyword>
<evidence type="ECO:0000313" key="10">
    <source>
        <dbReference type="Proteomes" id="UP000251800"/>
    </source>
</evidence>
<dbReference type="GO" id="GO:0008643">
    <property type="term" value="P:carbohydrate transport"/>
    <property type="evidence" value="ECO:0007669"/>
    <property type="project" value="InterPro"/>
</dbReference>
<feature type="transmembrane region" description="Helical" evidence="8">
    <location>
        <begin position="228"/>
        <end position="248"/>
    </location>
</feature>
<evidence type="ECO:0000256" key="6">
    <source>
        <dbReference type="ARBA" id="ARBA00022989"/>
    </source>
</evidence>
<dbReference type="AlphaFoldDB" id="A0A383XR85"/>
<feature type="transmembrane region" description="Helical" evidence="8">
    <location>
        <begin position="400"/>
        <end position="421"/>
    </location>
</feature>
<organism evidence="9 10">
    <name type="scientific">Abyssibacter profundi</name>
    <dbReference type="NCBI Taxonomy" id="2182787"/>
    <lineage>
        <taxon>Bacteria</taxon>
        <taxon>Pseudomonadati</taxon>
        <taxon>Pseudomonadota</taxon>
        <taxon>Gammaproteobacteria</taxon>
        <taxon>Chromatiales</taxon>
        <taxon>Oceanococcaceae</taxon>
        <taxon>Abyssibacter</taxon>
    </lineage>
</organism>
<dbReference type="GO" id="GO:0005886">
    <property type="term" value="C:plasma membrane"/>
    <property type="evidence" value="ECO:0007669"/>
    <property type="project" value="UniProtKB-SubCell"/>
</dbReference>
<feature type="transmembrane region" description="Helical" evidence="8">
    <location>
        <begin position="12"/>
        <end position="32"/>
    </location>
</feature>
<dbReference type="OrthoDB" id="181905at2"/>